<dbReference type="RefSeq" id="WP_280763372.1">
    <property type="nucleotide sequence ID" value="NZ_JARXVC010000018.1"/>
</dbReference>
<dbReference type="CDD" id="cd06974">
    <property type="entry name" value="TerD_like"/>
    <property type="match status" value="2"/>
</dbReference>
<gene>
    <name evidence="3" type="ORF">M2280_005384</name>
</gene>
<dbReference type="InterPro" id="IPR051324">
    <property type="entry name" value="Stress/Tellurium_Resist"/>
</dbReference>
<proteinExistence type="predicted"/>
<evidence type="ECO:0000256" key="1">
    <source>
        <dbReference type="SAM" id="MobiDB-lite"/>
    </source>
</evidence>
<dbReference type="Proteomes" id="UP001160334">
    <property type="component" value="Unassembled WGS sequence"/>
</dbReference>
<name>A0ABT6MII9_9NOCA</name>
<accession>A0ABT6MII9</accession>
<feature type="domain" description="TerD" evidence="2">
    <location>
        <begin position="216"/>
        <end position="388"/>
    </location>
</feature>
<organism evidence="3 4">
    <name type="scientific">Prescottella agglutinans</name>
    <dbReference type="NCBI Taxonomy" id="1644129"/>
    <lineage>
        <taxon>Bacteria</taxon>
        <taxon>Bacillati</taxon>
        <taxon>Actinomycetota</taxon>
        <taxon>Actinomycetes</taxon>
        <taxon>Mycobacteriales</taxon>
        <taxon>Nocardiaceae</taxon>
        <taxon>Prescottella</taxon>
    </lineage>
</organism>
<dbReference type="Pfam" id="PF02342">
    <property type="entry name" value="TerD"/>
    <property type="match status" value="2"/>
</dbReference>
<dbReference type="PANTHER" id="PTHR32097:SF17">
    <property type="entry name" value="CAMP-BINDING PROTEIN 1-RELATED"/>
    <property type="match status" value="1"/>
</dbReference>
<protein>
    <submittedName>
        <fullName evidence="3">Stress response protein SCP2</fullName>
    </submittedName>
</protein>
<evidence type="ECO:0000313" key="3">
    <source>
        <dbReference type="EMBL" id="MDH6284132.1"/>
    </source>
</evidence>
<dbReference type="Gene3D" id="2.60.60.30">
    <property type="entry name" value="sav2460 like domains"/>
    <property type="match status" value="2"/>
</dbReference>
<feature type="region of interest" description="Disordered" evidence="1">
    <location>
        <begin position="171"/>
        <end position="206"/>
    </location>
</feature>
<evidence type="ECO:0000259" key="2">
    <source>
        <dbReference type="Pfam" id="PF02342"/>
    </source>
</evidence>
<reference evidence="3 4" key="1">
    <citation type="submission" date="2023-04" db="EMBL/GenBank/DDBJ databases">
        <title>Forest soil microbial communities from Buena Vista Peninsula, Colon Province, Panama.</title>
        <authorList>
            <person name="Bouskill N."/>
        </authorList>
    </citation>
    <scope>NUCLEOTIDE SEQUENCE [LARGE SCALE GENOMIC DNA]</scope>
    <source>
        <strain evidence="3 4">CFH S0262</strain>
    </source>
</reference>
<feature type="domain" description="TerD" evidence="2">
    <location>
        <begin position="6"/>
        <end position="162"/>
    </location>
</feature>
<evidence type="ECO:0000313" key="4">
    <source>
        <dbReference type="Proteomes" id="UP001160334"/>
    </source>
</evidence>
<dbReference type="PANTHER" id="PTHR32097">
    <property type="entry name" value="CAMP-BINDING PROTEIN 1-RELATED"/>
    <property type="match status" value="1"/>
</dbReference>
<keyword evidence="4" id="KW-1185">Reference proteome</keyword>
<dbReference type="EMBL" id="JARXVC010000018">
    <property type="protein sequence ID" value="MDH6284132.1"/>
    <property type="molecule type" value="Genomic_DNA"/>
</dbReference>
<comment type="caution">
    <text evidence="3">The sequence shown here is derived from an EMBL/GenBank/DDBJ whole genome shotgun (WGS) entry which is preliminary data.</text>
</comment>
<sequence>MPALAKGQNAPLPPETIVVSVALSAAADVSALLLTESGKVRSDADFVFYNQPTAPGVQLVPSTNGSTGANLQINTAQVPADIDKIRAVITLDAANATFGQFPAPIARVSDASGTALYEYNIDGLSTESVVIALEVYRRQVEWKVRAVGQGYAGGFAALVTDHGITVDDAPAPVPTPVPPAAQPVPPAPPMAPPTPPAAPPAPPQPTEVNLTKGRPVNLAKGQKVNLRKDGGVALTHIKMGLGWDPAKRGLFGARSTNIDLDASALLYSGTDLAEIVYFGKLKSKDASIVHSGDNLTGDGHGDDEVISVDLTRIKPKITTIIFTVTSYRGQTFEQISNAYCRLVDAPHNTELARFTLKGGMPFTAMVMAKVYRQDSTWKLQAIGEGLNAKTPQKASKQLGPFLAP</sequence>
<dbReference type="InterPro" id="IPR003325">
    <property type="entry name" value="TerD"/>
</dbReference>
<feature type="compositionally biased region" description="Pro residues" evidence="1">
    <location>
        <begin position="171"/>
        <end position="205"/>
    </location>
</feature>